<dbReference type="STRING" id="680198.SCAB_42961"/>
<organism evidence="1 2">
    <name type="scientific">Streptomyces scabiei (strain 87.22)</name>
    <dbReference type="NCBI Taxonomy" id="680198"/>
    <lineage>
        <taxon>Bacteria</taxon>
        <taxon>Bacillati</taxon>
        <taxon>Actinomycetota</taxon>
        <taxon>Actinomycetes</taxon>
        <taxon>Kitasatosporales</taxon>
        <taxon>Streptomycetaceae</taxon>
        <taxon>Streptomyces</taxon>
    </lineage>
</organism>
<dbReference type="EMBL" id="FN554889">
    <property type="protein sequence ID" value="CBG71366.1"/>
    <property type="molecule type" value="Genomic_DNA"/>
</dbReference>
<accession>C9Z5L2</accession>
<protein>
    <submittedName>
        <fullName evidence="1">Uncharacterized protein</fullName>
    </submittedName>
</protein>
<evidence type="ECO:0000313" key="2">
    <source>
        <dbReference type="Proteomes" id="UP000001444"/>
    </source>
</evidence>
<dbReference type="HOGENOM" id="CLU_3141419_0_0_11"/>
<sequence length="49" mass="5487">MSGRCKHVAVIGTDVSGITDERAAARLRQALDDYRATYRPEFVAEYAQQ</sequence>
<keyword evidence="2" id="KW-1185">Reference proteome</keyword>
<dbReference type="AlphaFoldDB" id="C9Z5L2"/>
<reference evidence="1 2" key="1">
    <citation type="journal article" date="2010" name="Mol. Plant Microbe Interact.">
        <title>Streptomyces scabies 87-22 contains a coronafacic acid-like biosynthetic cluster that contributes to plant-microbe interactions.</title>
        <authorList>
            <person name="Bignell D.R."/>
            <person name="Seipke R.F."/>
            <person name="Huguet-Tapia J.C."/>
            <person name="Chambers A.H."/>
            <person name="Parry R.J."/>
            <person name="Loria R."/>
        </authorList>
    </citation>
    <scope>NUCLEOTIDE SEQUENCE [LARGE SCALE GENOMIC DNA]</scope>
    <source>
        <strain evidence="1 2">87.22</strain>
    </source>
</reference>
<dbReference type="Proteomes" id="UP000001444">
    <property type="component" value="Chromosome"/>
</dbReference>
<dbReference type="KEGG" id="scb:SCAB_42961"/>
<gene>
    <name evidence="1" type="ordered locus">SCAB_42961</name>
</gene>
<evidence type="ECO:0000313" key="1">
    <source>
        <dbReference type="EMBL" id="CBG71366.1"/>
    </source>
</evidence>
<proteinExistence type="predicted"/>
<name>C9Z5L2_STRSW</name>